<dbReference type="GeneID" id="68095059"/>
<evidence type="ECO:0008006" key="4">
    <source>
        <dbReference type="Google" id="ProtNLM"/>
    </source>
</evidence>
<dbReference type="PANTHER" id="PTHR31497:SF0">
    <property type="entry name" value="AUTOCRINE PROLIFERATION REPRESSOR PROTEIN A"/>
    <property type="match status" value="1"/>
</dbReference>
<dbReference type="AlphaFoldDB" id="A0AA88GUB5"/>
<dbReference type="RefSeq" id="XP_044550150.1">
    <property type="nucleotide sequence ID" value="XM_044692040.1"/>
</dbReference>
<feature type="signal peptide" evidence="1">
    <location>
        <begin position="1"/>
        <end position="23"/>
    </location>
</feature>
<comment type="caution">
    <text evidence="2">The sequence shown here is derived from an EMBL/GenBank/DDBJ whole genome shotgun (WGS) entry which is preliminary data.</text>
</comment>
<protein>
    <recommendedName>
        <fullName evidence="4">DUF1254 domain-containing protein</fullName>
    </recommendedName>
</protein>
<accession>A0AA88GUB5</accession>
<proteinExistence type="predicted"/>
<reference evidence="2 3" key="1">
    <citation type="journal article" date="2018" name="BMC Genomics">
        <title>The genome of Naegleria lovaniensis, the basis for a comparative approach to unravel pathogenicity factors of the human pathogenic amoeba N. fowleri.</title>
        <authorList>
            <person name="Liechti N."/>
            <person name="Schurch N."/>
            <person name="Bruggmann R."/>
            <person name="Wittwer M."/>
        </authorList>
    </citation>
    <scope>NUCLEOTIDE SEQUENCE [LARGE SCALE GENOMIC DNA]</scope>
    <source>
        <strain evidence="2 3">ATCC 30569</strain>
    </source>
</reference>
<dbReference type="Proteomes" id="UP000816034">
    <property type="component" value="Unassembled WGS sequence"/>
</dbReference>
<evidence type="ECO:0000256" key="1">
    <source>
        <dbReference type="SAM" id="SignalP"/>
    </source>
</evidence>
<dbReference type="EMBL" id="PYSW02000016">
    <property type="protein sequence ID" value="KAG2386158.1"/>
    <property type="molecule type" value="Genomic_DNA"/>
</dbReference>
<keyword evidence="1" id="KW-0732">Signal</keyword>
<feature type="chain" id="PRO_5041702420" description="DUF1254 domain-containing protein" evidence="1">
    <location>
        <begin position="24"/>
        <end position="213"/>
    </location>
</feature>
<dbReference type="InterPro" id="IPR009199">
    <property type="entry name" value="PhoPQ-act_pathogen-rel_PqaA"/>
</dbReference>
<gene>
    <name evidence="2" type="ORF">C9374_002604</name>
</gene>
<sequence length="213" mass="23669">MNKFTLVVAIILVVGLIHSSSLATVDGAENAHSGSPTPLDAYMSLPDPYYSYKLASHIDNAAADVYVINMTSLGYLTPAQSNRPIWTHTLTLVVPKNLNTQIRRASLLINGGDNLQPNIPSADLNDLILISSVTRSIMADLMQVPNQPIVFANDPLHMKRSEDDITAFTWRYFMNNTKQQPDDAYKWIIQLPMAKSAKYALDTMQSFTNDLLK</sequence>
<organism evidence="2 3">
    <name type="scientific">Naegleria lovaniensis</name>
    <name type="common">Amoeba</name>
    <dbReference type="NCBI Taxonomy" id="51637"/>
    <lineage>
        <taxon>Eukaryota</taxon>
        <taxon>Discoba</taxon>
        <taxon>Heterolobosea</taxon>
        <taxon>Tetramitia</taxon>
        <taxon>Eutetramitia</taxon>
        <taxon>Vahlkampfiidae</taxon>
        <taxon>Naegleria</taxon>
    </lineage>
</organism>
<dbReference type="Pfam" id="PF10142">
    <property type="entry name" value="PhoPQ_related"/>
    <property type="match status" value="1"/>
</dbReference>
<name>A0AA88GUB5_NAELO</name>
<evidence type="ECO:0000313" key="3">
    <source>
        <dbReference type="Proteomes" id="UP000816034"/>
    </source>
</evidence>
<evidence type="ECO:0000313" key="2">
    <source>
        <dbReference type="EMBL" id="KAG2386158.1"/>
    </source>
</evidence>
<keyword evidence="3" id="KW-1185">Reference proteome</keyword>
<dbReference type="PANTHER" id="PTHR31497">
    <property type="entry name" value="AUTOCRINE PROLIFERATION REPRESSOR PROTEIN A"/>
    <property type="match status" value="1"/>
</dbReference>